<keyword evidence="1" id="KW-0175">Coiled coil</keyword>
<evidence type="ECO:0000313" key="3">
    <source>
        <dbReference type="EMBL" id="PRP89708.1"/>
    </source>
</evidence>
<sequence length="326" mass="37277">MEALAGVTPRINHAISLDFNGKQQEAYLEYLGQYYYCMRSMSEILTTYDTQSTTGRLRPEQVAKVFGIFQQCVDRAKAIAVKQPAVVSSTLQVPSITTSPAETSPPTVPVRQNRSRTSSLKRNKPFLEAEQANDRLMRTHQVKLQKLMRSQLPQDQLKSQITQLNLALAREQHENYRIAKQKYNEMVERERQHLEPSEPAKSEAVPSRSPLMAVLSQKKDSFKNTITSFARGLSDRGEHPKASRLSQEPPLDSELLKLTRGVIEREPLADHIANSFQDPSHPFGKNLIEFILMWKLESGEDWISFSEMKHSLQDYIDILFIMILTF</sequence>
<name>A0A2P6P0J4_9EUKA</name>
<comment type="caution">
    <text evidence="3">The sequence shown here is derived from an EMBL/GenBank/DDBJ whole genome shotgun (WGS) entry which is preliminary data.</text>
</comment>
<keyword evidence="4" id="KW-1185">Reference proteome</keyword>
<feature type="coiled-coil region" evidence="1">
    <location>
        <begin position="154"/>
        <end position="186"/>
    </location>
</feature>
<feature type="compositionally biased region" description="Basic and acidic residues" evidence="2">
    <location>
        <begin position="190"/>
        <end position="201"/>
    </location>
</feature>
<dbReference type="EMBL" id="MDYQ01000001">
    <property type="protein sequence ID" value="PRP89708.1"/>
    <property type="molecule type" value="Genomic_DNA"/>
</dbReference>
<evidence type="ECO:0000313" key="4">
    <source>
        <dbReference type="Proteomes" id="UP000241769"/>
    </source>
</evidence>
<protein>
    <submittedName>
        <fullName evidence="3">Uncharacterized protein</fullName>
    </submittedName>
</protein>
<feature type="region of interest" description="Disordered" evidence="2">
    <location>
        <begin position="95"/>
        <end position="119"/>
    </location>
</feature>
<organism evidence="3 4">
    <name type="scientific">Planoprotostelium fungivorum</name>
    <dbReference type="NCBI Taxonomy" id="1890364"/>
    <lineage>
        <taxon>Eukaryota</taxon>
        <taxon>Amoebozoa</taxon>
        <taxon>Evosea</taxon>
        <taxon>Variosea</taxon>
        <taxon>Cavosteliida</taxon>
        <taxon>Cavosteliaceae</taxon>
        <taxon>Planoprotostelium</taxon>
    </lineage>
</organism>
<gene>
    <name evidence="3" type="ORF">PROFUN_00050</name>
</gene>
<proteinExistence type="predicted"/>
<feature type="compositionally biased region" description="Polar residues" evidence="2">
    <location>
        <begin position="95"/>
        <end position="118"/>
    </location>
</feature>
<evidence type="ECO:0000256" key="2">
    <source>
        <dbReference type="SAM" id="MobiDB-lite"/>
    </source>
</evidence>
<dbReference type="Proteomes" id="UP000241769">
    <property type="component" value="Unassembled WGS sequence"/>
</dbReference>
<dbReference type="InParanoid" id="A0A2P6P0J4"/>
<evidence type="ECO:0000256" key="1">
    <source>
        <dbReference type="SAM" id="Coils"/>
    </source>
</evidence>
<accession>A0A2P6P0J4</accession>
<reference evidence="3 4" key="1">
    <citation type="journal article" date="2018" name="Genome Biol. Evol.">
        <title>Multiple Roots of Fruiting Body Formation in Amoebozoa.</title>
        <authorList>
            <person name="Hillmann F."/>
            <person name="Forbes G."/>
            <person name="Novohradska S."/>
            <person name="Ferling I."/>
            <person name="Riege K."/>
            <person name="Groth M."/>
            <person name="Westermann M."/>
            <person name="Marz M."/>
            <person name="Spaller T."/>
            <person name="Winckler T."/>
            <person name="Schaap P."/>
            <person name="Glockner G."/>
        </authorList>
    </citation>
    <scope>NUCLEOTIDE SEQUENCE [LARGE SCALE GENOMIC DNA]</scope>
    <source>
        <strain evidence="3 4">Jena</strain>
    </source>
</reference>
<feature type="region of interest" description="Disordered" evidence="2">
    <location>
        <begin position="190"/>
        <end position="209"/>
    </location>
</feature>
<dbReference type="AlphaFoldDB" id="A0A2P6P0J4"/>